<protein>
    <submittedName>
        <fullName evidence="3">UDP-2,4-diacetamido-2,4, 6-trideoxy-beta-L-altropyranose hydrolase</fullName>
        <ecNumber evidence="3">3.6.1.57</ecNumber>
    </submittedName>
</protein>
<organism evidence="3 4">
    <name type="scientific">Paenibacillus albus</name>
    <dbReference type="NCBI Taxonomy" id="2495582"/>
    <lineage>
        <taxon>Bacteria</taxon>
        <taxon>Bacillati</taxon>
        <taxon>Bacillota</taxon>
        <taxon>Bacilli</taxon>
        <taxon>Bacillales</taxon>
        <taxon>Paenibacillaceae</taxon>
        <taxon>Paenibacillus</taxon>
    </lineage>
</organism>
<dbReference type="GO" id="GO:0016787">
    <property type="term" value="F:hydrolase activity"/>
    <property type="evidence" value="ECO:0007669"/>
    <property type="project" value="UniProtKB-KW"/>
</dbReference>
<name>A0A3Q8X285_9BACL</name>
<dbReference type="Gene3D" id="3.40.50.2000">
    <property type="entry name" value="Glycogen Phosphorylase B"/>
    <property type="match status" value="1"/>
</dbReference>
<dbReference type="EC" id="3.6.1.57" evidence="3"/>
<feature type="binding site" evidence="2">
    <location>
        <position position="274"/>
    </location>
    <ligand>
        <name>substrate</name>
    </ligand>
</feature>
<dbReference type="EMBL" id="CP034437">
    <property type="protein sequence ID" value="AZN38495.1"/>
    <property type="molecule type" value="Genomic_DNA"/>
</dbReference>
<keyword evidence="3" id="KW-0378">Hydrolase</keyword>
<dbReference type="InterPro" id="IPR020023">
    <property type="entry name" value="PseG"/>
</dbReference>
<accession>A0A3Q8X285</accession>
<gene>
    <name evidence="3" type="primary">pseG</name>
    <name evidence="3" type="ORF">EJC50_01540</name>
</gene>
<dbReference type="OrthoDB" id="9805604at2"/>
<evidence type="ECO:0000256" key="1">
    <source>
        <dbReference type="PIRSR" id="PIRSR620023-1"/>
    </source>
</evidence>
<evidence type="ECO:0000313" key="3">
    <source>
        <dbReference type="EMBL" id="AZN38495.1"/>
    </source>
</evidence>
<sequence>MHMLSRSWWFRVNVVAFRFDASPFIGIGHAMRCLELSRQFVLAGWKVFFVVNRVQREMEVVLTRHNAEILILPHTEIIDSKQDALDTIKLMQREHIQPIWFIVDHYSLDSHWETVISNWGPKVAAIDDLANRAHLCDALMDMNPVNDWENRYKSLVPEYCRTFLGPSYLILRPEFRAVNVSDETIPSISHVGVSYGGGDPTEETEKLLSVISRAEYSGITFEIIAGYSNSRKSQLAAICEKYKNVVFHEQIEDMASFFKRIDLFVGAGGGTLWEAFSCAVPAVVTTVAENQIQTVQYLSQFKLIWSLGWHDNVTEEYIASKLNGLLLDSTDYVSKRKAVSDFIRPVLLNDIHPLVRYILELE</sequence>
<dbReference type="Gene3D" id="3.40.50.11190">
    <property type="match status" value="1"/>
</dbReference>
<evidence type="ECO:0000256" key="2">
    <source>
        <dbReference type="PIRSR" id="PIRSR620023-2"/>
    </source>
</evidence>
<dbReference type="KEGG" id="palb:EJC50_01540"/>
<feature type="binding site" evidence="2">
    <location>
        <position position="172"/>
    </location>
    <ligand>
        <name>substrate</name>
    </ligand>
</feature>
<keyword evidence="4" id="KW-1185">Reference proteome</keyword>
<dbReference type="AlphaFoldDB" id="A0A3Q8X285"/>
<dbReference type="NCBIfam" id="TIGR03590">
    <property type="entry name" value="PseG"/>
    <property type="match status" value="1"/>
</dbReference>
<dbReference type="SUPFAM" id="SSF53756">
    <property type="entry name" value="UDP-Glycosyltransferase/glycogen phosphorylase"/>
    <property type="match status" value="2"/>
</dbReference>
<feature type="active site" description="Proton acceptor" evidence="1">
    <location>
        <position position="29"/>
    </location>
</feature>
<dbReference type="Proteomes" id="UP000272528">
    <property type="component" value="Chromosome"/>
</dbReference>
<evidence type="ECO:0000313" key="4">
    <source>
        <dbReference type="Proteomes" id="UP000272528"/>
    </source>
</evidence>
<proteinExistence type="predicted"/>
<reference evidence="4" key="1">
    <citation type="submission" date="2018-12" db="EMBL/GenBank/DDBJ databases">
        <title>Genome sequence of Peanibacillus sp.</title>
        <authorList>
            <person name="Subramani G."/>
            <person name="Srinivasan S."/>
            <person name="Kim M.K."/>
        </authorList>
    </citation>
    <scope>NUCLEOTIDE SEQUENCE [LARGE SCALE GENOMIC DNA]</scope>
    <source>
        <strain evidence="4">18JY67-1</strain>
    </source>
</reference>